<evidence type="ECO:0000313" key="2">
    <source>
        <dbReference type="EMBL" id="CAF1032310.1"/>
    </source>
</evidence>
<dbReference type="Pfam" id="PF04910">
    <property type="entry name" value="Tcf25"/>
    <property type="match status" value="1"/>
</dbReference>
<dbReference type="EMBL" id="CAJNOJ010000072">
    <property type="protein sequence ID" value="CAF1032310.1"/>
    <property type="molecule type" value="Genomic_DNA"/>
</dbReference>
<feature type="compositionally biased region" description="Polar residues" evidence="1">
    <location>
        <begin position="204"/>
        <end position="213"/>
    </location>
</feature>
<feature type="region of interest" description="Disordered" evidence="1">
    <location>
        <begin position="771"/>
        <end position="794"/>
    </location>
</feature>
<organism evidence="2 3">
    <name type="scientific">Adineta ricciae</name>
    <name type="common">Rotifer</name>
    <dbReference type="NCBI Taxonomy" id="249248"/>
    <lineage>
        <taxon>Eukaryota</taxon>
        <taxon>Metazoa</taxon>
        <taxon>Spiralia</taxon>
        <taxon>Gnathifera</taxon>
        <taxon>Rotifera</taxon>
        <taxon>Eurotatoria</taxon>
        <taxon>Bdelloidea</taxon>
        <taxon>Adinetida</taxon>
        <taxon>Adinetidae</taxon>
        <taxon>Adineta</taxon>
    </lineage>
</organism>
<comment type="caution">
    <text evidence="2">The sequence shown here is derived from an EMBL/GenBank/DDBJ whole genome shotgun (WGS) entry which is preliminary data.</text>
</comment>
<dbReference type="InterPro" id="IPR006994">
    <property type="entry name" value="TCF25/Rqc1"/>
</dbReference>
<dbReference type="GO" id="GO:1990112">
    <property type="term" value="C:RQC complex"/>
    <property type="evidence" value="ECO:0007669"/>
    <property type="project" value="TreeGrafter"/>
</dbReference>
<dbReference type="AlphaFoldDB" id="A0A814J3X5"/>
<protein>
    <recommendedName>
        <fullName evidence="4">Transcription factor 25-like protein</fullName>
    </recommendedName>
</protein>
<proteinExistence type="predicted"/>
<gene>
    <name evidence="2" type="ORF">EDS130_LOCUS16476</name>
</gene>
<dbReference type="Proteomes" id="UP000663852">
    <property type="component" value="Unassembled WGS sequence"/>
</dbReference>
<dbReference type="PANTHER" id="PTHR22684:SF0">
    <property type="entry name" value="RIBOSOME QUALITY CONTROL COMPLEX SUBUNIT TCF25"/>
    <property type="match status" value="1"/>
</dbReference>
<dbReference type="PANTHER" id="PTHR22684">
    <property type="entry name" value="NULP1-RELATED"/>
    <property type="match status" value="1"/>
</dbReference>
<evidence type="ECO:0000256" key="1">
    <source>
        <dbReference type="SAM" id="MobiDB-lite"/>
    </source>
</evidence>
<feature type="compositionally biased region" description="Low complexity" evidence="1">
    <location>
        <begin position="772"/>
        <end position="782"/>
    </location>
</feature>
<evidence type="ECO:0008006" key="4">
    <source>
        <dbReference type="Google" id="ProtNLM"/>
    </source>
</evidence>
<feature type="region of interest" description="Disordered" evidence="1">
    <location>
        <begin position="137"/>
        <end position="226"/>
    </location>
</feature>
<name>A0A814J3X5_ADIRI</name>
<accession>A0A814J3X5</accession>
<evidence type="ECO:0000313" key="3">
    <source>
        <dbReference type="Proteomes" id="UP000663852"/>
    </source>
</evidence>
<reference evidence="2" key="1">
    <citation type="submission" date="2021-02" db="EMBL/GenBank/DDBJ databases">
        <authorList>
            <person name="Nowell W R."/>
        </authorList>
    </citation>
    <scope>NUCLEOTIDE SEQUENCE</scope>
</reference>
<sequence length="794" mass="91827">MARHTPEKRKNFLSLDGYTAILDACENAADVFSKLVPLVGEDLNDDIWKQELMRSKQLDSAKDIFDFWDEIWKSNSPLNRYRTMSSRAVRKTLGHTTQDDLAQVLQKVGIDKNHEDEEDDFIVTSSNDRRRNVFEMLADEDEEKPTKESAEEEDEQEQVQQSTVSKSKRKRKGKKKNTEVPKNEEVDDDFLMVSNELQAAPASKETTSDLFSTDTRKKKNTEVPKNEEVDDDFLMVSNELQAAPASKETTSDLFSTDTRLLNPLNEMKKKFGSSIVEQIERENNPTAQAAFANMSAQRRRAYQILQQQQQRPTTRIAKQNAFITSKLGWPVYHKFGLLMKPSAPLNETAPNTGNYFQFEYDKDYQRIQIQFLDFVDQHDLQGIMDILRHYPYHIDSLIHLSDVSRMQDDTPTAVDLIERALYNFQQSFHPLFSITRGECRLEYRVQENRSFFISLFKHIIYIGERGCSRTALEFCKVLLSLDPIDDPLAILLLFDYYAIRSDEYSYLIRFYIEQNQRLRLSGLPNYVFSVALAYFRNSSYDQANELLQDALLRFPSVLKYLLDKLSIRPDRTVEKCRFFSDSERYDSNALKSVQQLYVVRMANEWKEKDELDFLKSNVNEVIDIVERNQDDRIANYTKTRETSYRRTPMNVCRHIVLSESNEIRGFLPSDIDGGRTFYSFDPFPPRDSIVGFQRPERPTLQVNNSYNSFGMLLRSLLPNFNLDNFLVAGDAQAGAVGGGANAAAGENDVGMLQALQESIRDFIRDIGVTNIDENQLQQQQQPPDDDDETNQEFD</sequence>
<dbReference type="OrthoDB" id="205993at2759"/>
<feature type="compositionally biased region" description="Basic residues" evidence="1">
    <location>
        <begin position="166"/>
        <end position="175"/>
    </location>
</feature>
<feature type="compositionally biased region" description="Acidic residues" evidence="1">
    <location>
        <begin position="783"/>
        <end position="794"/>
    </location>
</feature>